<dbReference type="Proteomes" id="UP000839530">
    <property type="component" value="Unassembled WGS sequence"/>
</dbReference>
<dbReference type="EMBL" id="RSMR01000028">
    <property type="protein sequence ID" value="MIK93935.1"/>
    <property type="molecule type" value="Genomic_DNA"/>
</dbReference>
<evidence type="ECO:0000313" key="2">
    <source>
        <dbReference type="EMBL" id="MIK93935.1"/>
    </source>
</evidence>
<protein>
    <submittedName>
        <fullName evidence="1">DUF3037 domain-containing protein</fullName>
    </submittedName>
</protein>
<evidence type="ECO:0000313" key="1">
    <source>
        <dbReference type="EMBL" id="EAA8666553.1"/>
    </source>
</evidence>
<dbReference type="Proteomes" id="UP000839834">
    <property type="component" value="Unassembled WGS sequence"/>
</dbReference>
<name>A0A3F3ITP8_SALER</name>
<dbReference type="AlphaFoldDB" id="A0A3F3ITP8"/>
<evidence type="ECO:0000313" key="3">
    <source>
        <dbReference type="EMBL" id="MIV46534.1"/>
    </source>
</evidence>
<sequence>MTTPCLYSIIRYAPYAETEEFANVGVVLCAPKLGQFHFQLTQGNNARVKNFFQDEIIFPHAKEAIARELTFAQEQSYKFTTPEKLANFFNYLIGKKESIIHFSPARVVMSDCPQEITATLFNKFVNHSEVTKESREAILTRELKHRFSHYSDLKNAFKKETLGGELTRFSLPFVARQEGEILCAIKPLAFTQDKPEKMMEHCDSWTAKILRAASEKILSISNVLFTIDAPYQPSALEVKAMREIRKTFDEKGIHHIEHRDEASIVNFARQAI</sequence>
<dbReference type="Pfam" id="PF11236">
    <property type="entry name" value="DUF3037"/>
    <property type="match status" value="1"/>
</dbReference>
<dbReference type="EMBL" id="MLTE01000017">
    <property type="protein sequence ID" value="OHJ48379.1"/>
    <property type="molecule type" value="Genomic_DNA"/>
</dbReference>
<dbReference type="RefSeq" id="WP_070802544.1">
    <property type="nucleotide sequence ID" value="NZ_MLTE01000017.1"/>
</dbReference>
<evidence type="ECO:0000313" key="4">
    <source>
        <dbReference type="EMBL" id="OHJ48379.1"/>
    </source>
</evidence>
<organism evidence="4">
    <name type="scientific">Salmonella enterica</name>
    <name type="common">Salmonella choleraesuis</name>
    <dbReference type="NCBI Taxonomy" id="28901"/>
    <lineage>
        <taxon>Bacteria</taxon>
        <taxon>Pseudomonadati</taxon>
        <taxon>Pseudomonadota</taxon>
        <taxon>Gammaproteobacteria</taxon>
        <taxon>Enterobacterales</taxon>
        <taxon>Enterobacteriaceae</taxon>
        <taxon>Salmonella</taxon>
    </lineage>
</organism>
<reference evidence="1" key="2">
    <citation type="submission" date="2018-08" db="EMBL/GenBank/DDBJ databases">
        <authorList>
            <consortium name="GenomeTrakr network: Whole genome sequencing for foodborne pathogen traceback"/>
        </authorList>
    </citation>
    <scope>NUCLEOTIDE SEQUENCE [LARGE SCALE GENOMIC DNA]</scope>
    <source>
        <strain evidence="3">CFSAN048114</strain>
        <strain evidence="2">FLUFL-1338</strain>
        <strain evidence="1">FLUFL-367</strain>
    </source>
</reference>
<reference evidence="4" key="1">
    <citation type="submission" date="2016-09" db="EMBL/GenBank/DDBJ databases">
        <title>Whole genome sequencing of Salmonella enterica.</title>
        <authorList>
            <person name="Bell R."/>
        </authorList>
    </citation>
    <scope>NUCLEOTIDE SEQUENCE [LARGE SCALE GENOMIC DNA]</scope>
    <source>
        <strain evidence="4">CFSAN044929</strain>
    </source>
</reference>
<dbReference type="Proteomes" id="UP000885283">
    <property type="component" value="Unassembled WGS sequence"/>
</dbReference>
<dbReference type="Proteomes" id="UP000866740">
    <property type="component" value="Unassembled WGS sequence"/>
</dbReference>
<accession>A0A3F3ITP8</accession>
<gene>
    <name evidence="3" type="ORF">A7E06_24315</name>
    <name evidence="4" type="ORF">A7S51_21065</name>
    <name evidence="2" type="ORF">KO51_21050</name>
    <name evidence="1" type="ORF">NL99_16445</name>
</gene>
<dbReference type="EMBL" id="AAACVH010000027">
    <property type="protein sequence ID" value="EAA8666553.1"/>
    <property type="molecule type" value="Genomic_DNA"/>
</dbReference>
<dbReference type="InterPro" id="IPR021398">
    <property type="entry name" value="DUF3037"/>
</dbReference>
<proteinExistence type="predicted"/>
<comment type="caution">
    <text evidence="4">The sequence shown here is derived from an EMBL/GenBank/DDBJ whole genome shotgun (WGS) entry which is preliminary data.</text>
</comment>
<dbReference type="EMBL" id="RSUV01000025">
    <property type="protein sequence ID" value="MIV46534.1"/>
    <property type="molecule type" value="Genomic_DNA"/>
</dbReference>